<dbReference type="EC" id="2.7.1.49" evidence="2"/>
<dbReference type="Proteomes" id="UP000319619">
    <property type="component" value="Unassembled WGS sequence"/>
</dbReference>
<dbReference type="GO" id="GO:0008972">
    <property type="term" value="F:phosphomethylpyrimidine kinase activity"/>
    <property type="evidence" value="ECO:0007669"/>
    <property type="project" value="InterPro"/>
</dbReference>
<evidence type="ECO:0000313" key="5">
    <source>
        <dbReference type="Proteomes" id="UP000319619"/>
    </source>
</evidence>
<dbReference type="CDD" id="cd01169">
    <property type="entry name" value="HMPP_kinase"/>
    <property type="match status" value="1"/>
</dbReference>
<dbReference type="Gene3D" id="3.40.1190.20">
    <property type="match status" value="1"/>
</dbReference>
<reference evidence="4 5" key="1">
    <citation type="submission" date="2017-06" db="EMBL/GenBank/DDBJ databases">
        <title>Novel microbial phyla capable of carbon fixation and sulfur reduction in deep-sea sediments.</title>
        <authorList>
            <person name="Huang J."/>
            <person name="Baker B."/>
            <person name="Wang Y."/>
        </authorList>
    </citation>
    <scope>NUCLEOTIDE SEQUENCE [LARGE SCALE GENOMIC DNA]</scope>
    <source>
        <strain evidence="4">B3_LCP</strain>
    </source>
</reference>
<comment type="pathway">
    <text evidence="1">Cofactor biosynthesis; thiamine diphosphate biosynthesis.</text>
</comment>
<evidence type="ECO:0000313" key="4">
    <source>
        <dbReference type="EMBL" id="TKJ37601.1"/>
    </source>
</evidence>
<dbReference type="EMBL" id="NJBN01000012">
    <property type="protein sequence ID" value="TKJ37601.1"/>
    <property type="molecule type" value="Genomic_DNA"/>
</dbReference>
<dbReference type="PANTHER" id="PTHR20858:SF17">
    <property type="entry name" value="HYDROXYMETHYLPYRIMIDINE_PHOSPHOMETHYLPYRIMIDINE KINASE THI20-RELATED"/>
    <property type="match status" value="1"/>
</dbReference>
<dbReference type="InterPro" id="IPR004399">
    <property type="entry name" value="HMP/HMP-P_kinase_dom"/>
</dbReference>
<organism evidence="4 5">
    <name type="scientific">candidate division LCP-89 bacterium B3_LCP</name>
    <dbReference type="NCBI Taxonomy" id="2012998"/>
    <lineage>
        <taxon>Bacteria</taxon>
        <taxon>Pseudomonadati</taxon>
        <taxon>Bacteria division LCP-89</taxon>
    </lineage>
</organism>
<dbReference type="GO" id="GO:0009228">
    <property type="term" value="P:thiamine biosynthetic process"/>
    <property type="evidence" value="ECO:0007669"/>
    <property type="project" value="InterPro"/>
</dbReference>
<dbReference type="InterPro" id="IPR029056">
    <property type="entry name" value="Ribokinase-like"/>
</dbReference>
<sequence>MKQKQAVLSIAGFDPTGGAGILTDAAVIRSQGFHPLVVLTSVAAQGANQLLEVIPLPAEFVGKELGIVEREFEIGAIKIGMLYSPDVVEAVTDFISHKECPVVLDPVIKSSSRGDLILPEAVDLIEGELIPHCTLVTPNADEAAWFNKSDIQTKEEAIKAALALSEKWRCSVLLKGGHLQDQLVDIFVDQGTVNEYPHERHHTHLNLRGTGCALSTLAAIGLMQKNDPKAGVEFAICAVNDAIKSAYSTGRDGGVGFLEL</sequence>
<comment type="caution">
    <text evidence="4">The sequence shown here is derived from an EMBL/GenBank/DDBJ whole genome shotgun (WGS) entry which is preliminary data.</text>
</comment>
<evidence type="ECO:0000259" key="3">
    <source>
        <dbReference type="Pfam" id="PF08543"/>
    </source>
</evidence>
<feature type="domain" description="Pyridoxamine kinase/Phosphomethylpyrimidine kinase" evidence="3">
    <location>
        <begin position="14"/>
        <end position="252"/>
    </location>
</feature>
<evidence type="ECO:0000256" key="2">
    <source>
        <dbReference type="ARBA" id="ARBA00012135"/>
    </source>
</evidence>
<evidence type="ECO:0000256" key="1">
    <source>
        <dbReference type="ARBA" id="ARBA00004948"/>
    </source>
</evidence>
<proteinExistence type="predicted"/>
<protein>
    <recommendedName>
        <fullName evidence="2">hydroxymethylpyrimidine kinase</fullName>
        <ecNumber evidence="2">2.7.1.49</ecNumber>
    </recommendedName>
</protein>
<dbReference type="PANTHER" id="PTHR20858">
    <property type="entry name" value="PHOSPHOMETHYLPYRIMIDINE KINASE"/>
    <property type="match status" value="1"/>
</dbReference>
<name>A0A532URP9_UNCL8</name>
<dbReference type="GO" id="GO:0008902">
    <property type="term" value="F:hydroxymethylpyrimidine kinase activity"/>
    <property type="evidence" value="ECO:0007669"/>
    <property type="project" value="UniProtKB-EC"/>
</dbReference>
<dbReference type="SUPFAM" id="SSF53613">
    <property type="entry name" value="Ribokinase-like"/>
    <property type="match status" value="1"/>
</dbReference>
<accession>A0A532URP9</accession>
<dbReference type="InterPro" id="IPR013749">
    <property type="entry name" value="PM/HMP-P_kinase-1"/>
</dbReference>
<dbReference type="Pfam" id="PF08543">
    <property type="entry name" value="Phos_pyr_kin"/>
    <property type="match status" value="1"/>
</dbReference>
<dbReference type="GO" id="GO:0005829">
    <property type="term" value="C:cytosol"/>
    <property type="evidence" value="ECO:0007669"/>
    <property type="project" value="TreeGrafter"/>
</dbReference>
<gene>
    <name evidence="4" type="ORF">CEE37_13895</name>
</gene>
<dbReference type="AlphaFoldDB" id="A0A532URP9"/>